<gene>
    <name evidence="2" type="ORF">FP2506_16074</name>
</gene>
<evidence type="ECO:0000313" key="3">
    <source>
        <dbReference type="Proteomes" id="UP000004310"/>
    </source>
</evidence>
<dbReference type="GO" id="GO:0051213">
    <property type="term" value="F:dioxygenase activity"/>
    <property type="evidence" value="ECO:0007669"/>
    <property type="project" value="UniProtKB-KW"/>
</dbReference>
<dbReference type="Proteomes" id="UP000004310">
    <property type="component" value="Unassembled WGS sequence"/>
</dbReference>
<accession>Q0G365</accession>
<dbReference type="PANTHER" id="PTHR12110:SF21">
    <property type="entry name" value="XYLOSE ISOMERASE-LIKE TIM BARREL DOMAIN-CONTAINING PROTEIN"/>
    <property type="match status" value="1"/>
</dbReference>
<dbReference type="eggNOG" id="COG1082">
    <property type="taxonomic scope" value="Bacteria"/>
</dbReference>
<dbReference type="STRING" id="217511.GCA_001463845_03386"/>
<feature type="domain" description="Xylose isomerase-like TIM barrel" evidence="1">
    <location>
        <begin position="19"/>
        <end position="255"/>
    </location>
</feature>
<protein>
    <submittedName>
        <fullName evidence="2">Putative 4-hydroxyphenylpyruvate dioxygenase protein</fullName>
    </submittedName>
</protein>
<dbReference type="AlphaFoldDB" id="Q0G365"/>
<evidence type="ECO:0000259" key="1">
    <source>
        <dbReference type="Pfam" id="PF01261"/>
    </source>
</evidence>
<dbReference type="EMBL" id="AATP01000002">
    <property type="protein sequence ID" value="EAU41966.1"/>
    <property type="molecule type" value="Genomic_DNA"/>
</dbReference>
<keyword evidence="2" id="KW-0560">Oxidoreductase</keyword>
<dbReference type="Gene3D" id="3.20.20.150">
    <property type="entry name" value="Divalent-metal-dependent TIM barrel enzymes"/>
    <property type="match status" value="1"/>
</dbReference>
<proteinExistence type="predicted"/>
<comment type="caution">
    <text evidence="2">The sequence shown here is derived from an EMBL/GenBank/DDBJ whole genome shotgun (WGS) entry which is preliminary data.</text>
</comment>
<keyword evidence="2" id="KW-0670">Pyruvate</keyword>
<dbReference type="PANTHER" id="PTHR12110">
    <property type="entry name" value="HYDROXYPYRUVATE ISOMERASE"/>
    <property type="match status" value="1"/>
</dbReference>
<evidence type="ECO:0000313" key="2">
    <source>
        <dbReference type="EMBL" id="EAU41966.1"/>
    </source>
</evidence>
<dbReference type="InterPro" id="IPR050312">
    <property type="entry name" value="IolE/XylAMocC-like"/>
</dbReference>
<organism evidence="2 3">
    <name type="scientific">Fulvimarina pelagi HTCC2506</name>
    <dbReference type="NCBI Taxonomy" id="314231"/>
    <lineage>
        <taxon>Bacteria</taxon>
        <taxon>Pseudomonadati</taxon>
        <taxon>Pseudomonadota</taxon>
        <taxon>Alphaproteobacteria</taxon>
        <taxon>Hyphomicrobiales</taxon>
        <taxon>Aurantimonadaceae</taxon>
        <taxon>Fulvimarina</taxon>
    </lineage>
</organism>
<dbReference type="InterPro" id="IPR036237">
    <property type="entry name" value="Xyl_isomerase-like_sf"/>
</dbReference>
<keyword evidence="3" id="KW-1185">Reference proteome</keyword>
<dbReference type="HOGENOM" id="CLU_035063_1_0_5"/>
<reference evidence="2 3" key="1">
    <citation type="journal article" date="2010" name="J. Bacteriol.">
        <title>Genome sequence of Fulvimarina pelagi HTCC2506T, a Mn(II)-oxidizing alphaproteobacterium possessing an aerobic anoxygenic photosynthetic gene cluster and Xanthorhodopsin.</title>
        <authorList>
            <person name="Kang I."/>
            <person name="Oh H.M."/>
            <person name="Lim S.I."/>
            <person name="Ferriera S."/>
            <person name="Giovannoni S.J."/>
            <person name="Cho J.C."/>
        </authorList>
    </citation>
    <scope>NUCLEOTIDE SEQUENCE [LARGE SCALE GENOMIC DNA]</scope>
    <source>
        <strain evidence="2 3">HTCC2506</strain>
    </source>
</reference>
<sequence>MEPLGMATVTLSGTLQQKFEAMAEAGFSRVEFFEDDLAGLAGGPGEAGRMARVLDLEIVMFQPFREFEAMPEPQRSEGFCRAERAFDVMGELGAKRLLVCSNVSPLTAPDLDRAAADIHELAERAARRGLVIGYEALAWGSHVFDHRSAWEVVRRANHPGVGIVLDSFHTLARQIPIDSLRSIPGDKIAFVQIADAPRLNIDYLKWSRHSRSLPGEGDFALASFVEAVLATGYSGSFSLEIFSDVLKTKHPNVVATDGYQALAALLSTARQARDTTWRSVA</sequence>
<dbReference type="Pfam" id="PF01261">
    <property type="entry name" value="AP_endonuc_2"/>
    <property type="match status" value="1"/>
</dbReference>
<name>Q0G365_9HYPH</name>
<dbReference type="SUPFAM" id="SSF51658">
    <property type="entry name" value="Xylose isomerase-like"/>
    <property type="match status" value="1"/>
</dbReference>
<keyword evidence="2" id="KW-0223">Dioxygenase</keyword>
<dbReference type="InterPro" id="IPR013022">
    <property type="entry name" value="Xyl_isomerase-like_TIM-brl"/>
</dbReference>